<comment type="caution">
    <text evidence="3">The sequence shown here is derived from an EMBL/GenBank/DDBJ whole genome shotgun (WGS) entry which is preliminary data.</text>
</comment>
<dbReference type="PATRIC" id="fig|1300222.3.peg.3182"/>
<evidence type="ECO:0000313" key="4">
    <source>
        <dbReference type="Proteomes" id="UP000012081"/>
    </source>
</evidence>
<feature type="domain" description="GmrSD restriction endonucleases C-terminal" evidence="2">
    <location>
        <begin position="425"/>
        <end position="560"/>
    </location>
</feature>
<name>M8DE09_9BACL</name>
<organism evidence="3 4">
    <name type="scientific">Brevibacillus borstelensis AK1</name>
    <dbReference type="NCBI Taxonomy" id="1300222"/>
    <lineage>
        <taxon>Bacteria</taxon>
        <taxon>Bacillati</taxon>
        <taxon>Bacillota</taxon>
        <taxon>Bacilli</taxon>
        <taxon>Bacillales</taxon>
        <taxon>Paenibacillaceae</taxon>
        <taxon>Brevibacillus</taxon>
    </lineage>
</organism>
<proteinExistence type="predicted"/>
<reference evidence="3 4" key="1">
    <citation type="submission" date="2013-03" db="EMBL/GenBank/DDBJ databases">
        <title>Assembly of a new bacterial strain Brevibacillus borstelensis AK1.</title>
        <authorList>
            <person name="Rajan I."/>
            <person name="PoliReddy D."/>
            <person name="Sugumar T."/>
            <person name="Rathinam K."/>
            <person name="Alqarawi S."/>
            <person name="Khalil A.B."/>
            <person name="Sivakumar N."/>
        </authorList>
    </citation>
    <scope>NUCLEOTIDE SEQUENCE [LARGE SCALE GENOMIC DNA]</scope>
    <source>
        <strain evidence="3 4">AK1</strain>
    </source>
</reference>
<dbReference type="InterPro" id="IPR011089">
    <property type="entry name" value="GmrSD_C"/>
</dbReference>
<dbReference type="AlphaFoldDB" id="M8DE09"/>
<evidence type="ECO:0000259" key="2">
    <source>
        <dbReference type="Pfam" id="PF07510"/>
    </source>
</evidence>
<gene>
    <name evidence="3" type="ORF">I532_15211</name>
</gene>
<dbReference type="InterPro" id="IPR004919">
    <property type="entry name" value="GmrSD_N"/>
</dbReference>
<dbReference type="RefSeq" id="WP_003389272.1">
    <property type="nucleotide sequence ID" value="NZ_APBN01000006.1"/>
</dbReference>
<dbReference type="STRING" id="1300222.I532_15211"/>
<keyword evidence="4" id="KW-1185">Reference proteome</keyword>
<evidence type="ECO:0000313" key="3">
    <source>
        <dbReference type="EMBL" id="EMT51703.1"/>
    </source>
</evidence>
<dbReference type="Pfam" id="PF07510">
    <property type="entry name" value="GmrSD_C"/>
    <property type="match status" value="1"/>
</dbReference>
<dbReference type="PANTHER" id="PTHR35149">
    <property type="entry name" value="SLL5132 PROTEIN"/>
    <property type="match status" value="1"/>
</dbReference>
<feature type="domain" description="GmrSD restriction endonucleases N-terminal" evidence="1">
    <location>
        <begin position="11"/>
        <end position="237"/>
    </location>
</feature>
<evidence type="ECO:0008006" key="5">
    <source>
        <dbReference type="Google" id="ProtNLM"/>
    </source>
</evidence>
<accession>M8DE09</accession>
<dbReference type="EMBL" id="APBN01000006">
    <property type="protein sequence ID" value="EMT51703.1"/>
    <property type="molecule type" value="Genomic_DNA"/>
</dbReference>
<evidence type="ECO:0000259" key="1">
    <source>
        <dbReference type="Pfam" id="PF03235"/>
    </source>
</evidence>
<dbReference type="PANTHER" id="PTHR35149:SF2">
    <property type="entry name" value="DUF262 DOMAIN-CONTAINING PROTEIN"/>
    <property type="match status" value="1"/>
</dbReference>
<dbReference type="Pfam" id="PF03235">
    <property type="entry name" value="GmrSD_N"/>
    <property type="match status" value="1"/>
</dbReference>
<sequence length="566" mass="66132">MTAGTIDANKEILQKIFSEDFWFVIPEYQRSYVWQTDNLTELVDDLVFAFENKPDNDYFLGSLVLKRIKASSYPEYEVLDGQQRLTTFFIMMAVLRDLIGSDQFKQTLQKKIYQEENLLENVPARMRITYKIRDKVEDFIQSHLIAHGGTAKEEELQALRESENVSLENMANATLVLRAELQDKIAAGDLPQFVRFIFNKALFIYVSTDNTEDAFRMFTILNNRGIPLTNADILKSQNIGALASEKEVNKYAKVWEEIEGKHGENFDRFLQFIRTILVQEKARANLLEEFHDHIYHPKAPKQPSLRMGKDTFELIERYNAIYEEIIELQGSNLSNGYKNLITVMRIGLRSEDWIPPLMHYYSKFGAADLERFLKKLEHKFTGDWVCGITPTLRLEAMNSILKAIDSTPANQVEELFKKKELFEIDEDEFVRNIEGHVYKKQFARHLLLKLEYLLSDNTVHLSGHSYITVEHVLPQNPADSSQWKRDFTDEEREYWTNRLANLVLISQKKNSALGNHDFEDKKKLYLQKRIDAFHANKVFIEQHAKWTPDVLRDRQAKIIDLLKKAD</sequence>
<dbReference type="OrthoDB" id="9798761at2"/>
<dbReference type="GeneID" id="89501648"/>
<dbReference type="Proteomes" id="UP000012081">
    <property type="component" value="Unassembled WGS sequence"/>
</dbReference>
<protein>
    <recommendedName>
        <fullName evidence="5">DUF262 domain-containing protein</fullName>
    </recommendedName>
</protein>